<comment type="caution">
    <text evidence="5">The sequence shown here is derived from an EMBL/GenBank/DDBJ whole genome shotgun (WGS) entry which is preliminary data.</text>
</comment>
<reference evidence="5" key="1">
    <citation type="journal article" date="2023" name="Mol. Phylogenet. Evol.">
        <title>Genome-scale phylogeny and comparative genomics of the fungal order Sordariales.</title>
        <authorList>
            <person name="Hensen N."/>
            <person name="Bonometti L."/>
            <person name="Westerberg I."/>
            <person name="Brannstrom I.O."/>
            <person name="Guillou S."/>
            <person name="Cros-Aarteil S."/>
            <person name="Calhoun S."/>
            <person name="Haridas S."/>
            <person name="Kuo A."/>
            <person name="Mondo S."/>
            <person name="Pangilinan J."/>
            <person name="Riley R."/>
            <person name="LaButti K."/>
            <person name="Andreopoulos B."/>
            <person name="Lipzen A."/>
            <person name="Chen C."/>
            <person name="Yan M."/>
            <person name="Daum C."/>
            <person name="Ng V."/>
            <person name="Clum A."/>
            <person name="Steindorff A."/>
            <person name="Ohm R.A."/>
            <person name="Martin F."/>
            <person name="Silar P."/>
            <person name="Natvig D.O."/>
            <person name="Lalanne C."/>
            <person name="Gautier V."/>
            <person name="Ament-Velasquez S.L."/>
            <person name="Kruys A."/>
            <person name="Hutchinson M.I."/>
            <person name="Powell A.J."/>
            <person name="Barry K."/>
            <person name="Miller A.N."/>
            <person name="Grigoriev I.V."/>
            <person name="Debuchy R."/>
            <person name="Gladieux P."/>
            <person name="Hiltunen Thoren M."/>
            <person name="Johannesson H."/>
        </authorList>
    </citation>
    <scope>NUCLEOTIDE SEQUENCE</scope>
    <source>
        <strain evidence="5">CBS 892.96</strain>
    </source>
</reference>
<evidence type="ECO:0000256" key="2">
    <source>
        <dbReference type="PROSITE-ProRule" id="PRU00176"/>
    </source>
</evidence>
<feature type="region of interest" description="Disordered" evidence="3">
    <location>
        <begin position="357"/>
        <end position="429"/>
    </location>
</feature>
<dbReference type="GO" id="GO:0003729">
    <property type="term" value="F:mRNA binding"/>
    <property type="evidence" value="ECO:0007669"/>
    <property type="project" value="TreeGrafter"/>
</dbReference>
<keyword evidence="6" id="KW-1185">Reference proteome</keyword>
<dbReference type="GO" id="GO:1990904">
    <property type="term" value="C:ribonucleoprotein complex"/>
    <property type="evidence" value="ECO:0007669"/>
    <property type="project" value="TreeGrafter"/>
</dbReference>
<reference evidence="5" key="2">
    <citation type="submission" date="2023-05" db="EMBL/GenBank/DDBJ databases">
        <authorList>
            <consortium name="Lawrence Berkeley National Laboratory"/>
            <person name="Steindorff A."/>
            <person name="Hensen N."/>
            <person name="Bonometti L."/>
            <person name="Westerberg I."/>
            <person name="Brannstrom I.O."/>
            <person name="Guillou S."/>
            <person name="Cros-Aarteil S."/>
            <person name="Calhoun S."/>
            <person name="Haridas S."/>
            <person name="Kuo A."/>
            <person name="Mondo S."/>
            <person name="Pangilinan J."/>
            <person name="Riley R."/>
            <person name="Labutti K."/>
            <person name="Andreopoulos B."/>
            <person name="Lipzen A."/>
            <person name="Chen C."/>
            <person name="Yanf M."/>
            <person name="Daum C."/>
            <person name="Ng V."/>
            <person name="Clum A."/>
            <person name="Ohm R."/>
            <person name="Martin F."/>
            <person name="Silar P."/>
            <person name="Natvig D."/>
            <person name="Lalanne C."/>
            <person name="Gautier V."/>
            <person name="Ament-Velasquez S.L."/>
            <person name="Kruys A."/>
            <person name="Hutchinson M.I."/>
            <person name="Powell A.J."/>
            <person name="Barry K."/>
            <person name="Miller A.N."/>
            <person name="Grigoriev I.V."/>
            <person name="Debuchy R."/>
            <person name="Gladieux P."/>
            <person name="Thoren M.H."/>
            <person name="Johannesson H."/>
        </authorList>
    </citation>
    <scope>NUCLEOTIDE SEQUENCE</scope>
    <source>
        <strain evidence="5">CBS 892.96</strain>
    </source>
</reference>
<dbReference type="GO" id="GO:0005634">
    <property type="term" value="C:nucleus"/>
    <property type="evidence" value="ECO:0007669"/>
    <property type="project" value="TreeGrafter"/>
</dbReference>
<dbReference type="Pfam" id="PF00076">
    <property type="entry name" value="RRM_1"/>
    <property type="match status" value="1"/>
</dbReference>
<dbReference type="InterPro" id="IPR000504">
    <property type="entry name" value="RRM_dom"/>
</dbReference>
<dbReference type="SUPFAM" id="SSF54928">
    <property type="entry name" value="RNA-binding domain, RBD"/>
    <property type="match status" value="2"/>
</dbReference>
<dbReference type="InterPro" id="IPR035979">
    <property type="entry name" value="RBD_domain_sf"/>
</dbReference>
<evidence type="ECO:0000256" key="1">
    <source>
        <dbReference type="ARBA" id="ARBA00022884"/>
    </source>
</evidence>
<feature type="compositionally biased region" description="Gly residues" evidence="3">
    <location>
        <begin position="378"/>
        <end position="388"/>
    </location>
</feature>
<dbReference type="SMART" id="SM00360">
    <property type="entry name" value="RRM"/>
    <property type="match status" value="2"/>
</dbReference>
<proteinExistence type="predicted"/>
<protein>
    <recommendedName>
        <fullName evidence="4">RRM domain-containing protein</fullName>
    </recommendedName>
</protein>
<organism evidence="5 6">
    <name type="scientific">Triangularia setosa</name>
    <dbReference type="NCBI Taxonomy" id="2587417"/>
    <lineage>
        <taxon>Eukaryota</taxon>
        <taxon>Fungi</taxon>
        <taxon>Dikarya</taxon>
        <taxon>Ascomycota</taxon>
        <taxon>Pezizomycotina</taxon>
        <taxon>Sordariomycetes</taxon>
        <taxon>Sordariomycetidae</taxon>
        <taxon>Sordariales</taxon>
        <taxon>Podosporaceae</taxon>
        <taxon>Triangularia</taxon>
    </lineage>
</organism>
<dbReference type="Proteomes" id="UP001302321">
    <property type="component" value="Unassembled WGS sequence"/>
</dbReference>
<dbReference type="CDD" id="cd00590">
    <property type="entry name" value="RRM_SF"/>
    <property type="match status" value="1"/>
</dbReference>
<dbReference type="EMBL" id="MU866112">
    <property type="protein sequence ID" value="KAK4179684.1"/>
    <property type="molecule type" value="Genomic_DNA"/>
</dbReference>
<dbReference type="InterPro" id="IPR050374">
    <property type="entry name" value="RRT5_SRSF_SR"/>
</dbReference>
<dbReference type="InterPro" id="IPR012677">
    <property type="entry name" value="Nucleotide-bd_a/b_plait_sf"/>
</dbReference>
<gene>
    <name evidence="5" type="ORF">QBC36DRAFT_361384</name>
</gene>
<dbReference type="PROSITE" id="PS50102">
    <property type="entry name" value="RRM"/>
    <property type="match status" value="1"/>
</dbReference>
<name>A0AAN6WCZ6_9PEZI</name>
<dbReference type="AlphaFoldDB" id="A0AAN6WCZ6"/>
<evidence type="ECO:0000259" key="4">
    <source>
        <dbReference type="PROSITE" id="PS50102"/>
    </source>
</evidence>
<dbReference type="GO" id="GO:0005737">
    <property type="term" value="C:cytoplasm"/>
    <property type="evidence" value="ECO:0007669"/>
    <property type="project" value="TreeGrafter"/>
</dbReference>
<feature type="domain" description="RRM" evidence="4">
    <location>
        <begin position="268"/>
        <end position="353"/>
    </location>
</feature>
<evidence type="ECO:0000313" key="5">
    <source>
        <dbReference type="EMBL" id="KAK4179684.1"/>
    </source>
</evidence>
<dbReference type="PANTHER" id="PTHR23003:SF3">
    <property type="entry name" value="FI21236P1-RELATED"/>
    <property type="match status" value="1"/>
</dbReference>
<dbReference type="Gene3D" id="3.30.70.330">
    <property type="match status" value="2"/>
</dbReference>
<evidence type="ECO:0000313" key="6">
    <source>
        <dbReference type="Proteomes" id="UP001302321"/>
    </source>
</evidence>
<evidence type="ECO:0000256" key="3">
    <source>
        <dbReference type="SAM" id="MobiDB-lite"/>
    </source>
</evidence>
<dbReference type="PANTHER" id="PTHR23003">
    <property type="entry name" value="RNA RECOGNITION MOTIF RRM DOMAIN CONTAINING PROTEIN"/>
    <property type="match status" value="1"/>
</dbReference>
<sequence length="429" mass="46385">MSRSQPHHHQGLVLVTVPPGCATGLYYITIANFSHSTTWKDLRTFVSQVCEVDFCQTYDPTSGFVRVKGLENFEKAYQFLDGNTLHYRCLQADARNRDQPTVVKLPSTDYHAIMLLKEQQRGRVVDDPSALQPAPEPYYTYPGSYPADMRRNSECTSRTQYGTDHWNYPAYTNSQDYPAMTTSPTTPALYQDLSSSFSNPYSNPGGLGPYYNNSSSSPYFLPTTTNLSSISTLTSDFSDLSFDPHAYPPSTSTPQPPTEAPVVFLENRKIILLGLDKRRISQARVADILATFCGDTVPGQVERIEVPISQKSGKAKGTAFVTFGSAEIALGAIECLNGVVVGEKRVTARMAEGVAAVDGSGGSVEEQKRERRKERKAAGGGSGLGGNNGENNKEGAPVVVDGSRRKGAREGAPVIVDGSGGRGGRGGRA</sequence>
<keyword evidence="1 2" id="KW-0694">RNA-binding</keyword>
<accession>A0AAN6WCZ6</accession>
<feature type="compositionally biased region" description="Gly residues" evidence="3">
    <location>
        <begin position="418"/>
        <end position="429"/>
    </location>
</feature>